<feature type="compositionally biased region" description="Polar residues" evidence="1">
    <location>
        <begin position="102"/>
        <end position="119"/>
    </location>
</feature>
<dbReference type="EMBL" id="HBHK01017990">
    <property type="protein sequence ID" value="CAD9692679.1"/>
    <property type="molecule type" value="Transcribed_RNA"/>
</dbReference>
<reference evidence="2" key="1">
    <citation type="submission" date="2021-01" db="EMBL/GenBank/DDBJ databases">
        <authorList>
            <person name="Corre E."/>
            <person name="Pelletier E."/>
            <person name="Niang G."/>
            <person name="Scheremetjew M."/>
            <person name="Finn R."/>
            <person name="Kale V."/>
            <person name="Holt S."/>
            <person name="Cochrane G."/>
            <person name="Meng A."/>
            <person name="Brown T."/>
            <person name="Cohen L."/>
        </authorList>
    </citation>
    <scope>NUCLEOTIDE SEQUENCE</scope>
    <source>
        <strain evidence="2">NY070348D</strain>
    </source>
</reference>
<feature type="compositionally biased region" description="Acidic residues" evidence="1">
    <location>
        <begin position="314"/>
        <end position="323"/>
    </location>
</feature>
<gene>
    <name evidence="2" type="ORF">QSP1433_LOCUS11439</name>
</gene>
<feature type="compositionally biased region" description="Low complexity" evidence="1">
    <location>
        <begin position="63"/>
        <end position="86"/>
    </location>
</feature>
<dbReference type="AlphaFoldDB" id="A0A7S2WKY0"/>
<proteinExistence type="predicted"/>
<feature type="region of interest" description="Disordered" evidence="1">
    <location>
        <begin position="298"/>
        <end position="358"/>
    </location>
</feature>
<accession>A0A7S2WKY0</accession>
<evidence type="ECO:0000313" key="2">
    <source>
        <dbReference type="EMBL" id="CAD9692679.1"/>
    </source>
</evidence>
<feature type="region of interest" description="Disordered" evidence="1">
    <location>
        <begin position="1"/>
        <end position="138"/>
    </location>
</feature>
<feature type="region of interest" description="Disordered" evidence="1">
    <location>
        <begin position="187"/>
        <end position="216"/>
    </location>
</feature>
<sequence length="358" mass="40674">MEGQIGSQEGEGDPLRSIQGDTQVDGLGMGSRSPLDEAQEHEHLEHAQEQKLPEEELDCGENGQEQHQQEQQPGQQHQPEQQQKEQGSSDTDRVAIERKPVSKSQSGDDSARPSLQSKNGPDYVNLRGSLGRVHKKELEDDELAELERVALWPPENCKVKYYHEFSPVQIEVLTKIRQEVWERLNRKQFPPLPPKPSDDSMSHERREEHRSEQARRRIAQAVQEENMRMRGIELARNSTDRQNLTQATLTGYQFPVHSFVNPGVPGVLGQQLPNYMQRLNSADRENFALGTNHKRQLEEAASLSVQSNKKSYYYEDEAQDDDSHDQQNGTGYLGGHDDAYDGSKFQALGQNENFDLAL</sequence>
<evidence type="ECO:0000256" key="1">
    <source>
        <dbReference type="SAM" id="MobiDB-lite"/>
    </source>
</evidence>
<feature type="compositionally biased region" description="Basic and acidic residues" evidence="1">
    <location>
        <begin position="34"/>
        <end position="54"/>
    </location>
</feature>
<feature type="compositionally biased region" description="Polar residues" evidence="1">
    <location>
        <begin position="348"/>
        <end position="358"/>
    </location>
</feature>
<protein>
    <submittedName>
        <fullName evidence="2">Uncharacterized protein</fullName>
    </submittedName>
</protein>
<feature type="compositionally biased region" description="Basic and acidic residues" evidence="1">
    <location>
        <begin position="196"/>
        <end position="215"/>
    </location>
</feature>
<feature type="compositionally biased region" description="Basic and acidic residues" evidence="1">
    <location>
        <begin position="90"/>
        <end position="100"/>
    </location>
</feature>
<organism evidence="2">
    <name type="scientific">Mucochytrium quahogii</name>
    <dbReference type="NCBI Taxonomy" id="96639"/>
    <lineage>
        <taxon>Eukaryota</taxon>
        <taxon>Sar</taxon>
        <taxon>Stramenopiles</taxon>
        <taxon>Bigyra</taxon>
        <taxon>Labyrinthulomycetes</taxon>
        <taxon>Thraustochytrida</taxon>
        <taxon>Thraustochytriidae</taxon>
        <taxon>Mucochytrium</taxon>
    </lineage>
</organism>
<name>A0A7S2WKY0_9STRA</name>